<feature type="transmembrane region" description="Helical" evidence="1">
    <location>
        <begin position="181"/>
        <end position="200"/>
    </location>
</feature>
<feature type="transmembrane region" description="Helical" evidence="1">
    <location>
        <begin position="123"/>
        <end position="141"/>
    </location>
</feature>
<dbReference type="PANTHER" id="PTHR40761">
    <property type="entry name" value="CONSERVED INTEGRAL MEMBRANE ALANINE VALINE AND LEUCINE RICH PROTEIN-RELATED"/>
    <property type="match status" value="1"/>
</dbReference>
<feature type="transmembrane region" description="Helical" evidence="1">
    <location>
        <begin position="6"/>
        <end position="26"/>
    </location>
</feature>
<feature type="transmembrane region" description="Helical" evidence="1">
    <location>
        <begin position="38"/>
        <end position="58"/>
    </location>
</feature>
<dbReference type="PANTHER" id="PTHR40761:SF1">
    <property type="entry name" value="CONSERVED INTEGRAL MEMBRANE ALANINE VALINE AND LEUCINE RICH PROTEIN-RELATED"/>
    <property type="match status" value="1"/>
</dbReference>
<sequence>MGISLAAAVVASLFMGVAAILQAVAARRAVGMSILRHPLYLAGIALDVAGWGLSVVAMRHLPLLVVQTILASSLAVTVTLGAVVLRLRPGRSVWTAVIVVCLACGVVVAAAETGAPGPTPSGFDAAMAVGLVVVAVGAVVAHRHPRTAPCAVLAGLGYSGAAVAARAVHGAPIGVLLAEPLVWLIAAFAAVGAVMFARALETRDEAVNEASAWLWVMEIVVPSLVGVLVLGDTVRPGWAVPTVVAIVAAILATLRLSASPALREAH</sequence>
<dbReference type="SUPFAM" id="SSF103481">
    <property type="entry name" value="Multidrug resistance efflux transporter EmrE"/>
    <property type="match status" value="1"/>
</dbReference>
<reference evidence="2 3" key="1">
    <citation type="submission" date="2018-10" db="EMBL/GenBank/DDBJ databases">
        <title>Tessaracoccus antarcticuss sp. nov., isolated from sediment.</title>
        <authorList>
            <person name="Zhou L.Y."/>
            <person name="Du Z.J."/>
        </authorList>
    </citation>
    <scope>NUCLEOTIDE SEQUENCE [LARGE SCALE GENOMIC DNA]</scope>
    <source>
        <strain evidence="2 3">JDX10</strain>
    </source>
</reference>
<keyword evidence="1" id="KW-0472">Membrane</keyword>
<keyword evidence="3" id="KW-1185">Reference proteome</keyword>
<dbReference type="Proteomes" id="UP000275256">
    <property type="component" value="Unassembled WGS sequence"/>
</dbReference>
<dbReference type="InterPro" id="IPR037185">
    <property type="entry name" value="EmrE-like"/>
</dbReference>
<keyword evidence="1" id="KW-1133">Transmembrane helix</keyword>
<feature type="transmembrane region" description="Helical" evidence="1">
    <location>
        <begin position="237"/>
        <end position="258"/>
    </location>
</feature>
<accession>A0A3M0GC11</accession>
<dbReference type="AlphaFoldDB" id="A0A3M0GC11"/>
<dbReference type="EMBL" id="REFW01000001">
    <property type="protein sequence ID" value="RMB61967.1"/>
    <property type="molecule type" value="Genomic_DNA"/>
</dbReference>
<evidence type="ECO:0000256" key="1">
    <source>
        <dbReference type="SAM" id="Phobius"/>
    </source>
</evidence>
<protein>
    <recommendedName>
        <fullName evidence="4">DMT family transporter</fullName>
    </recommendedName>
</protein>
<gene>
    <name evidence="2" type="ORF">EAX62_05100</name>
</gene>
<evidence type="ECO:0000313" key="3">
    <source>
        <dbReference type="Proteomes" id="UP000275256"/>
    </source>
</evidence>
<evidence type="ECO:0008006" key="4">
    <source>
        <dbReference type="Google" id="ProtNLM"/>
    </source>
</evidence>
<dbReference type="RefSeq" id="WP_121900515.1">
    <property type="nucleotide sequence ID" value="NZ_REFW01000001.1"/>
</dbReference>
<evidence type="ECO:0000313" key="2">
    <source>
        <dbReference type="EMBL" id="RMB61967.1"/>
    </source>
</evidence>
<feature type="transmembrane region" description="Helical" evidence="1">
    <location>
        <begin position="92"/>
        <end position="111"/>
    </location>
</feature>
<comment type="caution">
    <text evidence="2">The sequence shown here is derived from an EMBL/GenBank/DDBJ whole genome shotgun (WGS) entry which is preliminary data.</text>
</comment>
<dbReference type="OrthoDB" id="3290813at2"/>
<feature type="transmembrane region" description="Helical" evidence="1">
    <location>
        <begin position="148"/>
        <end position="169"/>
    </location>
</feature>
<proteinExistence type="predicted"/>
<organism evidence="2 3">
    <name type="scientific">Tessaracoccus antarcticus</name>
    <dbReference type="NCBI Taxonomy" id="2479848"/>
    <lineage>
        <taxon>Bacteria</taxon>
        <taxon>Bacillati</taxon>
        <taxon>Actinomycetota</taxon>
        <taxon>Actinomycetes</taxon>
        <taxon>Propionibacteriales</taxon>
        <taxon>Propionibacteriaceae</taxon>
        <taxon>Tessaracoccus</taxon>
    </lineage>
</organism>
<feature type="transmembrane region" description="Helical" evidence="1">
    <location>
        <begin position="212"/>
        <end position="231"/>
    </location>
</feature>
<feature type="transmembrane region" description="Helical" evidence="1">
    <location>
        <begin position="64"/>
        <end position="85"/>
    </location>
</feature>
<name>A0A3M0GC11_9ACTN</name>
<keyword evidence="1" id="KW-0812">Transmembrane</keyword>